<dbReference type="Proteomes" id="UP000688137">
    <property type="component" value="Unassembled WGS sequence"/>
</dbReference>
<organism evidence="2 3">
    <name type="scientific">Paramecium primaurelia</name>
    <dbReference type="NCBI Taxonomy" id="5886"/>
    <lineage>
        <taxon>Eukaryota</taxon>
        <taxon>Sar</taxon>
        <taxon>Alveolata</taxon>
        <taxon>Ciliophora</taxon>
        <taxon>Intramacronucleata</taxon>
        <taxon>Oligohymenophorea</taxon>
        <taxon>Peniculida</taxon>
        <taxon>Parameciidae</taxon>
        <taxon>Paramecium</taxon>
    </lineage>
</organism>
<name>A0A8S1Q7P7_PARPR</name>
<evidence type="ECO:0000313" key="2">
    <source>
        <dbReference type="EMBL" id="CAD8111114.1"/>
    </source>
</evidence>
<sequence length="86" mass="10480">MDLNFISIMPKCELWLAIEMPMFYLILFMQFLLDHDQSIQQTNFMIIQELELEILPLQLILIMVWGNNIRLQIQVWDLEQRNEQIQ</sequence>
<keyword evidence="1" id="KW-1133">Transmembrane helix</keyword>
<comment type="caution">
    <text evidence="2">The sequence shown here is derived from an EMBL/GenBank/DDBJ whole genome shotgun (WGS) entry which is preliminary data.</text>
</comment>
<evidence type="ECO:0000313" key="3">
    <source>
        <dbReference type="Proteomes" id="UP000688137"/>
    </source>
</evidence>
<keyword evidence="3" id="KW-1185">Reference proteome</keyword>
<evidence type="ECO:0000256" key="1">
    <source>
        <dbReference type="SAM" id="Phobius"/>
    </source>
</evidence>
<keyword evidence="1" id="KW-0812">Transmembrane</keyword>
<protein>
    <submittedName>
        <fullName evidence="2">Uncharacterized protein</fullName>
    </submittedName>
</protein>
<gene>
    <name evidence="2" type="ORF">PPRIM_AZ9-3.1.T1460103</name>
</gene>
<dbReference type="EMBL" id="CAJJDM010000150">
    <property type="protein sequence ID" value="CAD8111114.1"/>
    <property type="molecule type" value="Genomic_DNA"/>
</dbReference>
<reference evidence="2" key="1">
    <citation type="submission" date="2021-01" db="EMBL/GenBank/DDBJ databases">
        <authorList>
            <consortium name="Genoscope - CEA"/>
            <person name="William W."/>
        </authorList>
    </citation>
    <scope>NUCLEOTIDE SEQUENCE</scope>
</reference>
<keyword evidence="1" id="KW-0472">Membrane</keyword>
<dbReference type="AlphaFoldDB" id="A0A8S1Q7P7"/>
<proteinExistence type="predicted"/>
<feature type="transmembrane region" description="Helical" evidence="1">
    <location>
        <begin position="12"/>
        <end position="33"/>
    </location>
</feature>
<accession>A0A8S1Q7P7</accession>